<dbReference type="AlphaFoldDB" id="A0A8T2QYR0"/>
<sequence>MCALDIHGLHKGEKKELIFGSKFNRGYTTLTTHDSQHFMRYLTKSSAKMHPGSERALNHHCTCVLVDALLEVHPQLPSLDQRVPCIKLRVHTIYKHMIVNKPRRKTRLVIPDFMFQTRES</sequence>
<dbReference type="Proteomes" id="UP000825935">
    <property type="component" value="Chromosome 31"/>
</dbReference>
<evidence type="ECO:0000313" key="2">
    <source>
        <dbReference type="Proteomes" id="UP000825935"/>
    </source>
</evidence>
<organism evidence="1 2">
    <name type="scientific">Ceratopteris richardii</name>
    <name type="common">Triangle waterfern</name>
    <dbReference type="NCBI Taxonomy" id="49495"/>
    <lineage>
        <taxon>Eukaryota</taxon>
        <taxon>Viridiplantae</taxon>
        <taxon>Streptophyta</taxon>
        <taxon>Embryophyta</taxon>
        <taxon>Tracheophyta</taxon>
        <taxon>Polypodiopsida</taxon>
        <taxon>Polypodiidae</taxon>
        <taxon>Polypodiales</taxon>
        <taxon>Pteridineae</taxon>
        <taxon>Pteridaceae</taxon>
        <taxon>Parkerioideae</taxon>
        <taxon>Ceratopteris</taxon>
    </lineage>
</organism>
<name>A0A8T2QYR0_CERRI</name>
<reference evidence="1" key="1">
    <citation type="submission" date="2021-08" db="EMBL/GenBank/DDBJ databases">
        <title>WGS assembly of Ceratopteris richardii.</title>
        <authorList>
            <person name="Marchant D.B."/>
            <person name="Chen G."/>
            <person name="Jenkins J."/>
            <person name="Shu S."/>
            <person name="Leebens-Mack J."/>
            <person name="Grimwood J."/>
            <person name="Schmutz J."/>
            <person name="Soltis P."/>
            <person name="Soltis D."/>
            <person name="Chen Z.-H."/>
        </authorList>
    </citation>
    <scope>NUCLEOTIDE SEQUENCE</scope>
    <source>
        <strain evidence="1">Whitten #5841</strain>
        <tissue evidence="1">Leaf</tissue>
    </source>
</reference>
<comment type="caution">
    <text evidence="1">The sequence shown here is derived from an EMBL/GenBank/DDBJ whole genome shotgun (WGS) entry which is preliminary data.</text>
</comment>
<accession>A0A8T2QYR0</accession>
<protein>
    <submittedName>
        <fullName evidence="1">Uncharacterized protein</fullName>
    </submittedName>
</protein>
<dbReference type="EMBL" id="CM035436">
    <property type="protein sequence ID" value="KAH7288724.1"/>
    <property type="molecule type" value="Genomic_DNA"/>
</dbReference>
<proteinExistence type="predicted"/>
<gene>
    <name evidence="1" type="ORF">KP509_31G038400</name>
</gene>
<evidence type="ECO:0000313" key="1">
    <source>
        <dbReference type="EMBL" id="KAH7288724.1"/>
    </source>
</evidence>
<keyword evidence="2" id="KW-1185">Reference proteome</keyword>